<evidence type="ECO:0000313" key="5">
    <source>
        <dbReference type="EMBL" id="GKT05372.1"/>
    </source>
</evidence>
<sequence length="260" mass="29318">MKNDVLLTVERVSKTFVQREQAAEKTVLNNICLQVSGHQFVSILGHSGVGKSTLLRMIAGLMQPTSGVVTFEHQLVTEPSRRMSMVFQNFALFPWLTVRKNISFGLEGQPGLSRQAINDRVTQLIELIGLVGLDDVYPHELSGGMKQRVGFARALAVNPDLLLLDEPFSALDVLIGQQLSQDFIRLWEQNLLQTQSIIMVTHNIEEAVRLSDVVYVLGGTPGEVVRVYYLNQPRNERTMQQIMQKTIEITNQFKHDMQSE</sequence>
<dbReference type="GO" id="GO:0005524">
    <property type="term" value="F:ATP binding"/>
    <property type="evidence" value="ECO:0007669"/>
    <property type="project" value="UniProtKB-KW"/>
</dbReference>
<organism evidence="5 6">
    <name type="scientific">Furfurilactobacillus curtus</name>
    <dbReference type="NCBI Taxonomy" id="1746200"/>
    <lineage>
        <taxon>Bacteria</taxon>
        <taxon>Bacillati</taxon>
        <taxon>Bacillota</taxon>
        <taxon>Bacilli</taxon>
        <taxon>Lactobacillales</taxon>
        <taxon>Lactobacillaceae</taxon>
        <taxon>Furfurilactobacillus</taxon>
    </lineage>
</organism>
<dbReference type="SMART" id="SM00382">
    <property type="entry name" value="AAA"/>
    <property type="match status" value="1"/>
</dbReference>
<evidence type="ECO:0000256" key="3">
    <source>
        <dbReference type="ARBA" id="ARBA00022840"/>
    </source>
</evidence>
<dbReference type="Pfam" id="PF00005">
    <property type="entry name" value="ABC_tran"/>
    <property type="match status" value="1"/>
</dbReference>
<name>A0ABQ5JLM1_9LACO</name>
<evidence type="ECO:0000256" key="2">
    <source>
        <dbReference type="ARBA" id="ARBA00022741"/>
    </source>
</evidence>
<comment type="caution">
    <text evidence="5">The sequence shown here is derived from an EMBL/GenBank/DDBJ whole genome shotgun (WGS) entry which is preliminary data.</text>
</comment>
<keyword evidence="3 5" id="KW-0067">ATP-binding</keyword>
<dbReference type="PANTHER" id="PTHR42788:SF13">
    <property type="entry name" value="ALIPHATIC SULFONATES IMPORT ATP-BINDING PROTEIN SSUB"/>
    <property type="match status" value="1"/>
</dbReference>
<gene>
    <name evidence="5" type="ORF">JCM31185_06610</name>
</gene>
<dbReference type="EMBL" id="BQXO01000002">
    <property type="protein sequence ID" value="GKT05372.1"/>
    <property type="molecule type" value="Genomic_DNA"/>
</dbReference>
<proteinExistence type="predicted"/>
<dbReference type="InterPro" id="IPR027417">
    <property type="entry name" value="P-loop_NTPase"/>
</dbReference>
<dbReference type="PANTHER" id="PTHR42788">
    <property type="entry name" value="TAURINE IMPORT ATP-BINDING PROTEIN-RELATED"/>
    <property type="match status" value="1"/>
</dbReference>
<dbReference type="InterPro" id="IPR050166">
    <property type="entry name" value="ABC_transporter_ATP-bind"/>
</dbReference>
<evidence type="ECO:0000256" key="1">
    <source>
        <dbReference type="ARBA" id="ARBA00022448"/>
    </source>
</evidence>
<dbReference type="SUPFAM" id="SSF52540">
    <property type="entry name" value="P-loop containing nucleoside triphosphate hydrolases"/>
    <property type="match status" value="1"/>
</dbReference>
<dbReference type="PROSITE" id="PS50893">
    <property type="entry name" value="ABC_TRANSPORTER_2"/>
    <property type="match status" value="1"/>
</dbReference>
<evidence type="ECO:0000259" key="4">
    <source>
        <dbReference type="PROSITE" id="PS50893"/>
    </source>
</evidence>
<accession>A0ABQ5JLM1</accession>
<evidence type="ECO:0000313" key="6">
    <source>
        <dbReference type="Proteomes" id="UP001628078"/>
    </source>
</evidence>
<dbReference type="InterPro" id="IPR017871">
    <property type="entry name" value="ABC_transporter-like_CS"/>
</dbReference>
<reference evidence="5 6" key="1">
    <citation type="submission" date="2022-03" db="EMBL/GenBank/DDBJ databases">
        <title>Draft genome sequence of Furfurilactobacillus curtus JCM 31185.</title>
        <authorList>
            <person name="Suzuki S."/>
            <person name="Endo A."/>
            <person name="Kajikawa A."/>
        </authorList>
    </citation>
    <scope>NUCLEOTIDE SEQUENCE [LARGE SCALE GENOMIC DNA]</scope>
    <source>
        <strain evidence="5 6">JCM 31185</strain>
    </source>
</reference>
<dbReference type="InterPro" id="IPR003593">
    <property type="entry name" value="AAA+_ATPase"/>
</dbReference>
<dbReference type="InterPro" id="IPR003439">
    <property type="entry name" value="ABC_transporter-like_ATP-bd"/>
</dbReference>
<keyword evidence="6" id="KW-1185">Reference proteome</keyword>
<feature type="domain" description="ABC transporter" evidence="4">
    <location>
        <begin position="7"/>
        <end position="242"/>
    </location>
</feature>
<keyword evidence="2" id="KW-0547">Nucleotide-binding</keyword>
<dbReference type="Proteomes" id="UP001628078">
    <property type="component" value="Unassembled WGS sequence"/>
</dbReference>
<protein>
    <submittedName>
        <fullName evidence="5">Taurine ABC transporter ATP-binding protein</fullName>
    </submittedName>
</protein>
<dbReference type="Gene3D" id="3.40.50.300">
    <property type="entry name" value="P-loop containing nucleotide triphosphate hydrolases"/>
    <property type="match status" value="1"/>
</dbReference>
<dbReference type="RefSeq" id="WP_407882633.1">
    <property type="nucleotide sequence ID" value="NZ_BQXO01000002.1"/>
</dbReference>
<dbReference type="CDD" id="cd03293">
    <property type="entry name" value="ABC_NrtD_SsuB_transporters"/>
    <property type="match status" value="1"/>
</dbReference>
<keyword evidence="1" id="KW-0813">Transport</keyword>
<dbReference type="PROSITE" id="PS00211">
    <property type="entry name" value="ABC_TRANSPORTER_1"/>
    <property type="match status" value="1"/>
</dbReference>